<sequence>MLALSTLHTLLSQIITPSSRLHTAILSTPSGHLVCYASERPKDEIRVIVGLSGEVWQETLSLGPGAEDEKERMGMVSSELGRILVVPVDSDEPHALQTQPRSQPPTPTTHSSTTSASTITAGRNRPLDLREQTQEYTPLMLLTLNASEEVEWEELQLKGKALAAHIAKPLSKYREHLQGLSTPSSPVKTPPVTANISGTNPLSAR</sequence>
<feature type="compositionally biased region" description="Low complexity" evidence="1">
    <location>
        <begin position="181"/>
        <end position="193"/>
    </location>
</feature>
<organism evidence="2 3">
    <name type="scientific">Marasmius crinis-equi</name>
    <dbReference type="NCBI Taxonomy" id="585013"/>
    <lineage>
        <taxon>Eukaryota</taxon>
        <taxon>Fungi</taxon>
        <taxon>Dikarya</taxon>
        <taxon>Basidiomycota</taxon>
        <taxon>Agaricomycotina</taxon>
        <taxon>Agaricomycetes</taxon>
        <taxon>Agaricomycetidae</taxon>
        <taxon>Agaricales</taxon>
        <taxon>Marasmiineae</taxon>
        <taxon>Marasmiaceae</taxon>
        <taxon>Marasmius</taxon>
    </lineage>
</organism>
<evidence type="ECO:0000313" key="3">
    <source>
        <dbReference type="Proteomes" id="UP001465976"/>
    </source>
</evidence>
<gene>
    <name evidence="2" type="ORF">V5O48_004714</name>
</gene>
<accession>A0ABR3FQA5</accession>
<evidence type="ECO:0000256" key="1">
    <source>
        <dbReference type="SAM" id="MobiDB-lite"/>
    </source>
</evidence>
<feature type="region of interest" description="Disordered" evidence="1">
    <location>
        <begin position="177"/>
        <end position="205"/>
    </location>
</feature>
<feature type="compositionally biased region" description="Low complexity" evidence="1">
    <location>
        <begin position="108"/>
        <end position="120"/>
    </location>
</feature>
<proteinExistence type="predicted"/>
<dbReference type="EMBL" id="JBAHYK010000167">
    <property type="protein sequence ID" value="KAL0577285.1"/>
    <property type="molecule type" value="Genomic_DNA"/>
</dbReference>
<keyword evidence="3" id="KW-1185">Reference proteome</keyword>
<dbReference type="Gene3D" id="3.30.450.30">
    <property type="entry name" value="Dynein light chain 2a, cytoplasmic"/>
    <property type="match status" value="1"/>
</dbReference>
<comment type="caution">
    <text evidence="2">The sequence shown here is derived from an EMBL/GenBank/DDBJ whole genome shotgun (WGS) entry which is preliminary data.</text>
</comment>
<feature type="region of interest" description="Disordered" evidence="1">
    <location>
        <begin position="93"/>
        <end position="129"/>
    </location>
</feature>
<dbReference type="Proteomes" id="UP001465976">
    <property type="component" value="Unassembled WGS sequence"/>
</dbReference>
<name>A0ABR3FQA5_9AGAR</name>
<evidence type="ECO:0000313" key="2">
    <source>
        <dbReference type="EMBL" id="KAL0577285.1"/>
    </source>
</evidence>
<feature type="compositionally biased region" description="Polar residues" evidence="1">
    <location>
        <begin position="194"/>
        <end position="205"/>
    </location>
</feature>
<reference evidence="2 3" key="1">
    <citation type="submission" date="2024-02" db="EMBL/GenBank/DDBJ databases">
        <title>A draft genome for the cacao thread blight pathogen Marasmius crinis-equi.</title>
        <authorList>
            <person name="Cohen S.P."/>
            <person name="Baruah I.K."/>
            <person name="Amoako-Attah I."/>
            <person name="Bukari Y."/>
            <person name="Meinhardt L.W."/>
            <person name="Bailey B.A."/>
        </authorList>
    </citation>
    <scope>NUCLEOTIDE SEQUENCE [LARGE SCALE GENOMIC DNA]</scope>
    <source>
        <strain evidence="2 3">GH-76</strain>
    </source>
</reference>
<protein>
    <submittedName>
        <fullName evidence="2">Uncharacterized protein</fullName>
    </submittedName>
</protein>